<dbReference type="SUPFAM" id="SSF51182">
    <property type="entry name" value="RmlC-like cupins"/>
    <property type="match status" value="1"/>
</dbReference>
<evidence type="ECO:0000313" key="2">
    <source>
        <dbReference type="Proteomes" id="UP000093355"/>
    </source>
</evidence>
<dbReference type="InterPro" id="IPR011051">
    <property type="entry name" value="RmlC_Cupin_sf"/>
</dbReference>
<dbReference type="EMBL" id="LXMD01000013">
    <property type="protein sequence ID" value="OCG75221.1"/>
    <property type="molecule type" value="Genomic_DNA"/>
</dbReference>
<sequence>MNIEPQPKTILNPEDRFPGGVYLDLLVVPHDGDQRTTVGKVRFLPGARTAWHSHARGQYCHVIDGVARFGNRRGEIIEVHAGQTLYTPPGEEHWHAAAPGHFMAHLAILEGDEGADIASWWGEQVTDEEFEGRVGA</sequence>
<dbReference type="CDD" id="cd02233">
    <property type="entry name" value="cupin_HNL-like"/>
    <property type="match status" value="1"/>
</dbReference>
<dbReference type="InterPro" id="IPR014710">
    <property type="entry name" value="RmlC-like_jellyroll"/>
</dbReference>
<dbReference type="RefSeq" id="WP_067023616.1">
    <property type="nucleotide sequence ID" value="NZ_CP038256.1"/>
</dbReference>
<dbReference type="Gene3D" id="2.60.120.10">
    <property type="entry name" value="Jelly Rolls"/>
    <property type="match status" value="1"/>
</dbReference>
<evidence type="ECO:0000313" key="1">
    <source>
        <dbReference type="EMBL" id="OCG75221.1"/>
    </source>
</evidence>
<dbReference type="InterPro" id="IPR013096">
    <property type="entry name" value="Cupin_2"/>
</dbReference>
<proteinExistence type="predicted"/>
<dbReference type="OrthoDB" id="9802489at2"/>
<protein>
    <submittedName>
        <fullName evidence="1">Cupin</fullName>
    </submittedName>
</protein>
<dbReference type="PANTHER" id="PTHR43698:SF1">
    <property type="entry name" value="BLL4564 PROTEIN"/>
    <property type="match status" value="1"/>
</dbReference>
<dbReference type="PANTHER" id="PTHR43698">
    <property type="entry name" value="RIBD C-TERMINAL DOMAIN CONTAINING PROTEIN"/>
    <property type="match status" value="1"/>
</dbReference>
<dbReference type="STRING" id="904291.A7J15_02100"/>
<dbReference type="Proteomes" id="UP000093355">
    <property type="component" value="Unassembled WGS sequence"/>
</dbReference>
<dbReference type="Pfam" id="PF07883">
    <property type="entry name" value="Cupin_2"/>
    <property type="match status" value="1"/>
</dbReference>
<dbReference type="InterPro" id="IPR047263">
    <property type="entry name" value="HNL-like_cupin"/>
</dbReference>
<comment type="caution">
    <text evidence="1">The sequence shown here is derived from an EMBL/GenBank/DDBJ whole genome shotgun (WGS) entry which is preliminary data.</text>
</comment>
<gene>
    <name evidence="1" type="ORF">A7J15_02100</name>
</gene>
<name>A0A1B9NF39_9MICO</name>
<organism evidence="1 2">
    <name type="scientific">Microbacterium sediminis</name>
    <dbReference type="NCBI Taxonomy" id="904291"/>
    <lineage>
        <taxon>Bacteria</taxon>
        <taxon>Bacillati</taxon>
        <taxon>Actinomycetota</taxon>
        <taxon>Actinomycetes</taxon>
        <taxon>Micrococcales</taxon>
        <taxon>Microbacteriaceae</taxon>
        <taxon>Microbacterium</taxon>
    </lineage>
</organism>
<reference evidence="1 2" key="1">
    <citation type="submission" date="2016-05" db="EMBL/GenBank/DDBJ databases">
        <authorList>
            <person name="Lavstsen T."/>
            <person name="Jespersen J.S."/>
        </authorList>
    </citation>
    <scope>NUCLEOTIDE SEQUENCE [LARGE SCALE GENOMIC DNA]</scope>
    <source>
        <strain evidence="1 2">YLB-01</strain>
    </source>
</reference>
<keyword evidence="2" id="KW-1185">Reference proteome</keyword>
<dbReference type="AlphaFoldDB" id="A0A1B9NF39"/>
<accession>A0A1B9NF39</accession>